<dbReference type="PANTHER" id="PTHR46128">
    <property type="entry name" value="MITOCHONDRIAL GROUP I INTRON SPLICING FACTOR CCM1"/>
    <property type="match status" value="1"/>
</dbReference>
<dbReference type="NCBIfam" id="TIGR00756">
    <property type="entry name" value="PPR"/>
    <property type="match status" value="2"/>
</dbReference>
<feature type="repeat" description="PPR" evidence="3">
    <location>
        <begin position="687"/>
        <end position="721"/>
    </location>
</feature>
<feature type="repeat" description="PPR" evidence="3">
    <location>
        <begin position="429"/>
        <end position="463"/>
    </location>
</feature>
<accession>A0A8H7RED2</accession>
<sequence>MVHMRCQHLHSEVVHTQRLWRAFLSTCQTRPVSSLATRSSKVSSFLNEIDALDQQKMTARRRIPVHVSNEVNKQLPTTDLFTLHAHLQNNEYEEAWKLLDTSARDLTHIPHSTAHLLLTSLYTQIETNLRRLPLDFGKLQRLYFGRLETLAGLVHQRHIPLWDNVEFCKVLQMYGDLDQIKRAESIFRNLPHYCSSPVTVEHYNTLLSIHVRRFKHMDEISQKRSLSKLKTLEMEMTRKGLINTTSYNMLLAAQVKSHHLQAAEKIYEKIQTPDRSTFHILLNGYLKESRNTREKQLTNTWMERMLESGIVPNKKTFICVLDGLSDQAIRHARMKETHDLKSTIHCISNLYKVMLQLGHKPDTQVVNTLLKSYTASNQSQQIQDIMATLDLPEKKSGCGNCGCGSAKAKEAAAQAAEAAEKKKIKIKPDTYTFNMLIKYHLDNNASDQAFQMYDTMVTLDFDPDTVTYGCFIHYYAGQGQVEEALKYYHVMQRKGIPTNNYIYNTLLDCSLKNPQQANLITPHLRHMLASGNASLDSVSHNILLSRHKTEEKDGDHDPTGFDGWASLIDFHSTSGSPSTRTYNTILQTAGPFYKRSVPMLDAMIQSLDTSNLRPDVYTFALSLRNAAWQGNMISAERIFKEMTDSGIQPNLFVFSHLIYGYARLGKMDKASDILRGMSVAPYNILPTPINYAPLIKGYAENAEFEKAFTLFRDMLDKGITADLVIYTILAQVFLDSGNEKRAIELLEGIRKGGIPADAASLTLLAEAYGREGNTKQLEMIYTQLKENKWMDAKATTTLLKAHQKNPANAWKLWNDLKKEEHAFTIYHYNALLSCFSTETKAWYPVSKLVYQELKEGHVQADAYTFDLLVWGAFSVSDFETVRGLWHDMKEAKPELIRTYYAIMTAMVDNRQLETAEKVYRHYQTLPNPPPNSSTVWVEMINTLAKNHGFLSL</sequence>
<dbReference type="InterPro" id="IPR033443">
    <property type="entry name" value="PROP1-like_PPR_dom"/>
</dbReference>
<dbReference type="InterPro" id="IPR011990">
    <property type="entry name" value="TPR-like_helical_dom_sf"/>
</dbReference>
<feature type="domain" description="PROP1-like PPR" evidence="4">
    <location>
        <begin position="611"/>
        <end position="751"/>
    </location>
</feature>
<feature type="repeat" description="PPR" evidence="3">
    <location>
        <begin position="615"/>
        <end position="649"/>
    </location>
</feature>
<comment type="caution">
    <text evidence="5">The sequence shown here is derived from an EMBL/GenBank/DDBJ whole genome shotgun (WGS) entry which is preliminary data.</text>
</comment>
<evidence type="ECO:0000259" key="4">
    <source>
        <dbReference type="Pfam" id="PF17177"/>
    </source>
</evidence>
<reference evidence="5" key="1">
    <citation type="submission" date="2020-12" db="EMBL/GenBank/DDBJ databases">
        <title>Metabolic potential, ecology and presence of endohyphal bacteria is reflected in genomic diversity of Mucoromycotina.</title>
        <authorList>
            <person name="Muszewska A."/>
            <person name="Okrasinska A."/>
            <person name="Steczkiewicz K."/>
            <person name="Drgas O."/>
            <person name="Orlowska M."/>
            <person name="Perlinska-Lenart U."/>
            <person name="Aleksandrzak-Piekarczyk T."/>
            <person name="Szatraj K."/>
            <person name="Zielenkiewicz U."/>
            <person name="Pilsyk S."/>
            <person name="Malc E."/>
            <person name="Mieczkowski P."/>
            <person name="Kruszewska J.S."/>
            <person name="Biernat P."/>
            <person name="Pawlowska J."/>
        </authorList>
    </citation>
    <scope>NUCLEOTIDE SEQUENCE</scope>
    <source>
        <strain evidence="5">WA0000017839</strain>
    </source>
</reference>
<dbReference type="PROSITE" id="PS51375">
    <property type="entry name" value="PPR"/>
    <property type="match status" value="4"/>
</dbReference>
<dbReference type="PANTHER" id="PTHR46128:SF329">
    <property type="entry name" value="MITOCHONDRIAL GROUP I INTRON SPLICING FACTOR DMR1"/>
    <property type="match status" value="1"/>
</dbReference>
<evidence type="ECO:0000313" key="5">
    <source>
        <dbReference type="EMBL" id="KAG2209419.1"/>
    </source>
</evidence>
<comment type="similarity">
    <text evidence="1">Belongs to the PPR family. P subfamily.</text>
</comment>
<evidence type="ECO:0000256" key="1">
    <source>
        <dbReference type="ARBA" id="ARBA00007626"/>
    </source>
</evidence>
<dbReference type="Gene3D" id="1.25.40.10">
    <property type="entry name" value="Tetratricopeptide repeat domain"/>
    <property type="match status" value="6"/>
</dbReference>
<dbReference type="InterPro" id="IPR050872">
    <property type="entry name" value="PPR_P_subfamily"/>
</dbReference>
<dbReference type="Pfam" id="PF13041">
    <property type="entry name" value="PPR_2"/>
    <property type="match status" value="1"/>
</dbReference>
<keyword evidence="6" id="KW-1185">Reference proteome</keyword>
<evidence type="ECO:0000313" key="6">
    <source>
        <dbReference type="Proteomes" id="UP000603453"/>
    </source>
</evidence>
<protein>
    <recommendedName>
        <fullName evidence="4">PROP1-like PPR domain-containing protein</fullName>
    </recommendedName>
</protein>
<proteinExistence type="inferred from homology"/>
<dbReference type="SUPFAM" id="SSF81901">
    <property type="entry name" value="HCP-like"/>
    <property type="match status" value="1"/>
</dbReference>
<dbReference type="OrthoDB" id="185373at2759"/>
<evidence type="ECO:0000256" key="3">
    <source>
        <dbReference type="PROSITE-ProRule" id="PRU00708"/>
    </source>
</evidence>
<feature type="repeat" description="PPR" evidence="3">
    <location>
        <begin position="464"/>
        <end position="498"/>
    </location>
</feature>
<gene>
    <name evidence="5" type="ORF">INT47_008261</name>
</gene>
<dbReference type="AlphaFoldDB" id="A0A8H7RED2"/>
<name>A0A8H7RED2_9FUNG</name>
<organism evidence="5 6">
    <name type="scientific">Mucor saturninus</name>
    <dbReference type="NCBI Taxonomy" id="64648"/>
    <lineage>
        <taxon>Eukaryota</taxon>
        <taxon>Fungi</taxon>
        <taxon>Fungi incertae sedis</taxon>
        <taxon>Mucoromycota</taxon>
        <taxon>Mucoromycotina</taxon>
        <taxon>Mucoromycetes</taxon>
        <taxon>Mucorales</taxon>
        <taxon>Mucorineae</taxon>
        <taxon>Mucoraceae</taxon>
        <taxon>Mucor</taxon>
    </lineage>
</organism>
<evidence type="ECO:0000256" key="2">
    <source>
        <dbReference type="ARBA" id="ARBA00022737"/>
    </source>
</evidence>
<dbReference type="EMBL" id="JAEPRD010000015">
    <property type="protein sequence ID" value="KAG2209419.1"/>
    <property type="molecule type" value="Genomic_DNA"/>
</dbReference>
<dbReference type="InterPro" id="IPR002885">
    <property type="entry name" value="PPR_rpt"/>
</dbReference>
<dbReference type="Pfam" id="PF17177">
    <property type="entry name" value="PPR_long"/>
    <property type="match status" value="1"/>
</dbReference>
<keyword evidence="2" id="KW-0677">Repeat</keyword>
<dbReference type="Proteomes" id="UP000603453">
    <property type="component" value="Unassembled WGS sequence"/>
</dbReference>